<evidence type="ECO:0000313" key="2">
    <source>
        <dbReference type="Proteomes" id="UP001176941"/>
    </source>
</evidence>
<sequence length="215" mass="22900">MSSPSSPLRNFMNQTRTSAFTCERPDALNSYRPSGSNVGKRVAELSRKEPILTKLREASEPSVHVPPGLLLSLGCSQGGETLCPSGLLLHQGQAGIYLGGGPQQTDTGTVPFRNGVVKERRPCAGLCTIRSVPVLFRDPTCVDCLLRAGPVQGSARSSDNRKLPALAKLPDTRGETTVADVTLHRSFVALLTRQCCGQVVGVGPQRTRPQADLSP</sequence>
<organism evidence="1 2">
    <name type="scientific">Rangifer tarandus platyrhynchus</name>
    <name type="common">Svalbard reindeer</name>
    <dbReference type="NCBI Taxonomy" id="3082113"/>
    <lineage>
        <taxon>Eukaryota</taxon>
        <taxon>Metazoa</taxon>
        <taxon>Chordata</taxon>
        <taxon>Craniata</taxon>
        <taxon>Vertebrata</taxon>
        <taxon>Euteleostomi</taxon>
        <taxon>Mammalia</taxon>
        <taxon>Eutheria</taxon>
        <taxon>Laurasiatheria</taxon>
        <taxon>Artiodactyla</taxon>
        <taxon>Ruminantia</taxon>
        <taxon>Pecora</taxon>
        <taxon>Cervidae</taxon>
        <taxon>Odocoileinae</taxon>
        <taxon>Rangifer</taxon>
    </lineage>
</organism>
<gene>
    <name evidence="1" type="ORF">MRATA1EN1_LOCUS22957</name>
</gene>
<accession>A0ABN8ZJH4</accession>
<proteinExistence type="predicted"/>
<dbReference type="EMBL" id="OX459940">
    <property type="protein sequence ID" value="CAI9173995.1"/>
    <property type="molecule type" value="Genomic_DNA"/>
</dbReference>
<evidence type="ECO:0000313" key="1">
    <source>
        <dbReference type="EMBL" id="CAI9173995.1"/>
    </source>
</evidence>
<reference evidence="1" key="1">
    <citation type="submission" date="2023-04" db="EMBL/GenBank/DDBJ databases">
        <authorList>
            <consortium name="ELIXIR-Norway"/>
        </authorList>
    </citation>
    <scope>NUCLEOTIDE SEQUENCE [LARGE SCALE GENOMIC DNA]</scope>
</reference>
<keyword evidence="2" id="KW-1185">Reference proteome</keyword>
<dbReference type="Proteomes" id="UP001176941">
    <property type="component" value="Chromosome 4"/>
</dbReference>
<name>A0ABN8ZJH4_RANTA</name>
<protein>
    <submittedName>
        <fullName evidence="1">Uncharacterized protein</fullName>
    </submittedName>
</protein>